<dbReference type="eggNOG" id="COG1734">
    <property type="taxonomic scope" value="Bacteria"/>
</dbReference>
<keyword evidence="3" id="KW-0862">Zinc</keyword>
<dbReference type="Proteomes" id="UP000007947">
    <property type="component" value="Chromosome"/>
</dbReference>
<organism evidence="7 8">
    <name type="scientific">Microlunatus phosphovorus (strain ATCC 700054 / DSM 10555 / JCM 9379 / NBRC 101784 / NCIMB 13414 / VKM Ac-1990 / NM-1)</name>
    <dbReference type="NCBI Taxonomy" id="1032480"/>
    <lineage>
        <taxon>Bacteria</taxon>
        <taxon>Bacillati</taxon>
        <taxon>Actinomycetota</taxon>
        <taxon>Actinomycetes</taxon>
        <taxon>Propionibacteriales</taxon>
        <taxon>Propionibacteriaceae</taxon>
        <taxon>Microlunatus</taxon>
    </lineage>
</organism>
<dbReference type="RefSeq" id="WP_013861781.1">
    <property type="nucleotide sequence ID" value="NC_015635.1"/>
</dbReference>
<accession>F5XM17</accession>
<dbReference type="STRING" id="1032480.MLP_08820"/>
<evidence type="ECO:0000256" key="4">
    <source>
        <dbReference type="PROSITE-ProRule" id="PRU00510"/>
    </source>
</evidence>
<proteinExistence type="predicted"/>
<keyword evidence="2" id="KW-0863">Zinc-finger</keyword>
<dbReference type="PANTHER" id="PTHR33823:SF4">
    <property type="entry name" value="GENERAL STRESS PROTEIN 16O"/>
    <property type="match status" value="1"/>
</dbReference>
<dbReference type="EMBL" id="AP012204">
    <property type="protein sequence ID" value="BAK33896.1"/>
    <property type="molecule type" value="Genomic_DNA"/>
</dbReference>
<dbReference type="Gene3D" id="1.20.120.910">
    <property type="entry name" value="DksA, coiled-coil domain"/>
    <property type="match status" value="1"/>
</dbReference>
<dbReference type="AlphaFoldDB" id="F5XM17"/>
<reference evidence="7 8" key="1">
    <citation type="submission" date="2011-05" db="EMBL/GenBank/DDBJ databases">
        <title>Whole genome sequence of Microlunatus phosphovorus NM-1.</title>
        <authorList>
            <person name="Hosoyama A."/>
            <person name="Sasaki K."/>
            <person name="Harada T."/>
            <person name="Igarashi R."/>
            <person name="Kawakoshi A."/>
            <person name="Sasagawa M."/>
            <person name="Fukada J."/>
            <person name="Nakamura S."/>
            <person name="Katano Y."/>
            <person name="Hanada S."/>
            <person name="Kamagata Y."/>
            <person name="Nakamura N."/>
            <person name="Yamazaki S."/>
            <person name="Fujita N."/>
        </authorList>
    </citation>
    <scope>NUCLEOTIDE SEQUENCE [LARGE SCALE GENOMIC DNA]</scope>
    <source>
        <strain evidence="8">ATCC 700054 / DSM 10555 / JCM 9379 / NBRC 101784 / NCIMB 13414 / VKM Ac-1990 / NM-1</strain>
    </source>
</reference>
<evidence type="ECO:0000313" key="8">
    <source>
        <dbReference type="Proteomes" id="UP000007947"/>
    </source>
</evidence>
<evidence type="ECO:0000313" key="7">
    <source>
        <dbReference type="EMBL" id="BAK33896.1"/>
    </source>
</evidence>
<dbReference type="PANTHER" id="PTHR33823">
    <property type="entry name" value="RNA POLYMERASE-BINDING TRANSCRIPTION FACTOR DKSA-RELATED"/>
    <property type="match status" value="1"/>
</dbReference>
<gene>
    <name evidence="7" type="ordered locus">MLP_08820</name>
</gene>
<name>F5XM17_MICPN</name>
<dbReference type="PROSITE" id="PS51128">
    <property type="entry name" value="ZF_DKSA_2"/>
    <property type="match status" value="1"/>
</dbReference>
<sequence>MGDPLLTYAEALSGRIARAEAQRAALIAAIESTRTARSLDFADDEHDPDGSLASLDQARDSALLERTEQTLADLAAAQRRLEDGSYGVCEVCGRAIAPERLLARPETRDCITCAERSSRRGRHHRQVR</sequence>
<feature type="zinc finger region" description="dksA C4-type" evidence="4">
    <location>
        <begin position="89"/>
        <end position="113"/>
    </location>
</feature>
<dbReference type="Pfam" id="PF01258">
    <property type="entry name" value="zf-dskA_traR"/>
    <property type="match status" value="1"/>
</dbReference>
<keyword evidence="1" id="KW-0479">Metal-binding</keyword>
<dbReference type="OrthoDB" id="1121111at2"/>
<keyword evidence="8" id="KW-1185">Reference proteome</keyword>
<evidence type="ECO:0000256" key="5">
    <source>
        <dbReference type="SAM" id="MobiDB-lite"/>
    </source>
</evidence>
<evidence type="ECO:0000259" key="6">
    <source>
        <dbReference type="Pfam" id="PF01258"/>
    </source>
</evidence>
<dbReference type="SUPFAM" id="SSF57716">
    <property type="entry name" value="Glucocorticoid receptor-like (DNA-binding domain)"/>
    <property type="match status" value="1"/>
</dbReference>
<feature type="domain" description="Zinc finger DksA/TraR C4-type" evidence="6">
    <location>
        <begin position="84"/>
        <end position="118"/>
    </location>
</feature>
<protein>
    <recommendedName>
        <fullName evidence="6">Zinc finger DksA/TraR C4-type domain-containing protein</fullName>
    </recommendedName>
</protein>
<dbReference type="KEGG" id="mph:MLP_08820"/>
<evidence type="ECO:0000256" key="1">
    <source>
        <dbReference type="ARBA" id="ARBA00022723"/>
    </source>
</evidence>
<feature type="region of interest" description="Disordered" evidence="5">
    <location>
        <begin position="39"/>
        <end position="58"/>
    </location>
</feature>
<dbReference type="PROSITE" id="PS01102">
    <property type="entry name" value="ZF_DKSA_1"/>
    <property type="match status" value="1"/>
</dbReference>
<dbReference type="InterPro" id="IPR020458">
    <property type="entry name" value="Znf_DskA_TraR_CS"/>
</dbReference>
<dbReference type="InterPro" id="IPR000962">
    <property type="entry name" value="Znf_DskA_TraR"/>
</dbReference>
<dbReference type="GO" id="GO:0008270">
    <property type="term" value="F:zinc ion binding"/>
    <property type="evidence" value="ECO:0007669"/>
    <property type="project" value="UniProtKB-KW"/>
</dbReference>
<dbReference type="HOGENOM" id="CLU_043144_3_0_11"/>
<evidence type="ECO:0000256" key="3">
    <source>
        <dbReference type="ARBA" id="ARBA00022833"/>
    </source>
</evidence>
<evidence type="ECO:0000256" key="2">
    <source>
        <dbReference type="ARBA" id="ARBA00022771"/>
    </source>
</evidence>